<keyword evidence="1" id="KW-0521">NADP</keyword>
<dbReference type="PRINTS" id="PR00081">
    <property type="entry name" value="GDHRDH"/>
</dbReference>
<evidence type="ECO:0000256" key="1">
    <source>
        <dbReference type="ARBA" id="ARBA00022857"/>
    </source>
</evidence>
<evidence type="ECO:0000256" key="2">
    <source>
        <dbReference type="ARBA" id="ARBA00023002"/>
    </source>
</evidence>
<sequence length="232" mass="25433">MTKTVLITGANRGIGLELVKRYLQEDEWHVIGTCRHPENAVELKQLVDSSSNRLTILPLEVTDSASVLQLKNSLSDKMIDVLINNAGIFNDRGSSIGSFEFDKWAESFDVNVLGPMRVTEALRDNLDHANTAKIVTISSQLGALSRRAVSNYAYCSSKAALNKAMSTLANELEDTNMIVAMFHPGWVQTDMGGSDAEITPAQSADGIFSTTEKLTKADSGKFLKWNGEIHPW</sequence>
<evidence type="ECO:0000313" key="4">
    <source>
        <dbReference type="EMBL" id="AVX04482.1"/>
    </source>
</evidence>
<dbReference type="Pfam" id="PF00106">
    <property type="entry name" value="adh_short"/>
    <property type="match status" value="1"/>
</dbReference>
<reference evidence="4 5" key="1">
    <citation type="submission" date="2017-05" db="EMBL/GenBank/DDBJ databases">
        <title>Genome Analysis of Maritalea myrionectae HL2708#5.</title>
        <authorList>
            <consortium name="Cotde Inc.-PKNU"/>
            <person name="Jang D."/>
            <person name="Oh H.-M."/>
        </authorList>
    </citation>
    <scope>NUCLEOTIDE SEQUENCE [LARGE SCALE GENOMIC DNA]</scope>
    <source>
        <strain evidence="4 5">HL2708#5</strain>
    </source>
</reference>
<dbReference type="GO" id="GO:0016491">
    <property type="term" value="F:oxidoreductase activity"/>
    <property type="evidence" value="ECO:0007669"/>
    <property type="project" value="UniProtKB-KW"/>
</dbReference>
<dbReference type="GO" id="GO:0005737">
    <property type="term" value="C:cytoplasm"/>
    <property type="evidence" value="ECO:0007669"/>
    <property type="project" value="TreeGrafter"/>
</dbReference>
<dbReference type="STRING" id="1122213.GCA_000423365_02258"/>
<keyword evidence="2" id="KW-0560">Oxidoreductase</keyword>
<dbReference type="PANTHER" id="PTHR43544:SF7">
    <property type="entry name" value="NADB-LER2"/>
    <property type="match status" value="1"/>
</dbReference>
<protein>
    <submittedName>
        <fullName evidence="4">Protochlorophyllide reductase</fullName>
    </submittedName>
</protein>
<dbReference type="AlphaFoldDB" id="A0A2R4MEP3"/>
<dbReference type="CDD" id="cd05325">
    <property type="entry name" value="carb_red_sniffer_like_SDR_c"/>
    <property type="match status" value="1"/>
</dbReference>
<keyword evidence="5" id="KW-1185">Reference proteome</keyword>
<evidence type="ECO:0000256" key="3">
    <source>
        <dbReference type="RuleBase" id="RU000363"/>
    </source>
</evidence>
<dbReference type="PANTHER" id="PTHR43544">
    <property type="entry name" value="SHORT-CHAIN DEHYDROGENASE/REDUCTASE"/>
    <property type="match status" value="1"/>
</dbReference>
<dbReference type="RefSeq" id="WP_117395747.1">
    <property type="nucleotide sequence ID" value="NZ_CP021330.1"/>
</dbReference>
<evidence type="ECO:0000313" key="5">
    <source>
        <dbReference type="Proteomes" id="UP000258927"/>
    </source>
</evidence>
<dbReference type="InterPro" id="IPR051468">
    <property type="entry name" value="Fungal_SecMetab_SDRs"/>
</dbReference>
<dbReference type="InterPro" id="IPR002347">
    <property type="entry name" value="SDR_fam"/>
</dbReference>
<accession>A0A2R4MEP3</accession>
<dbReference type="EMBL" id="CP021330">
    <property type="protein sequence ID" value="AVX04482.1"/>
    <property type="molecule type" value="Genomic_DNA"/>
</dbReference>
<dbReference type="PRINTS" id="PR00080">
    <property type="entry name" value="SDRFAMILY"/>
</dbReference>
<gene>
    <name evidence="4" type="ORF">MXMO3_01958</name>
</gene>
<dbReference type="Proteomes" id="UP000258927">
    <property type="component" value="Chromosome"/>
</dbReference>
<comment type="similarity">
    <text evidence="3">Belongs to the short-chain dehydrogenases/reductases (SDR) family.</text>
</comment>
<dbReference type="SUPFAM" id="SSF51735">
    <property type="entry name" value="NAD(P)-binding Rossmann-fold domains"/>
    <property type="match status" value="1"/>
</dbReference>
<organism evidence="4 5">
    <name type="scientific">Maritalea myrionectae</name>
    <dbReference type="NCBI Taxonomy" id="454601"/>
    <lineage>
        <taxon>Bacteria</taxon>
        <taxon>Pseudomonadati</taxon>
        <taxon>Pseudomonadota</taxon>
        <taxon>Alphaproteobacteria</taxon>
        <taxon>Hyphomicrobiales</taxon>
        <taxon>Devosiaceae</taxon>
        <taxon>Maritalea</taxon>
    </lineage>
</organism>
<dbReference type="Gene3D" id="3.40.50.720">
    <property type="entry name" value="NAD(P)-binding Rossmann-like Domain"/>
    <property type="match status" value="1"/>
</dbReference>
<name>A0A2R4MEP3_9HYPH</name>
<dbReference type="KEGG" id="mmyr:MXMO3_01958"/>
<dbReference type="InterPro" id="IPR036291">
    <property type="entry name" value="NAD(P)-bd_dom_sf"/>
</dbReference>
<proteinExistence type="inferred from homology"/>